<keyword evidence="1" id="KW-0812">Transmembrane</keyword>
<evidence type="ECO:0000256" key="1">
    <source>
        <dbReference type="SAM" id="Phobius"/>
    </source>
</evidence>
<organism evidence="2">
    <name type="scientific">Riboviria sp</name>
    <dbReference type="NCBI Taxonomy" id="2585031"/>
    <lineage>
        <taxon>Viruses</taxon>
        <taxon>Riboviria</taxon>
    </lineage>
</organism>
<keyword evidence="1" id="KW-1133">Transmembrane helix</keyword>
<reference evidence="2" key="1">
    <citation type="submission" date="2019-05" db="EMBL/GenBank/DDBJ databases">
        <title>Metatranscriptomic reconstruction reveals RNA viruses with the potential to shape carbon cycling in soil.</title>
        <authorList>
            <person name="Starr E.P."/>
            <person name="Nuccio E."/>
            <person name="Pett-Ridge J."/>
            <person name="Banfield J.F."/>
            <person name="Firestone M.K."/>
        </authorList>
    </citation>
    <scope>NUCLEOTIDE SEQUENCE</scope>
    <source>
        <strain evidence="2">H4_Bulk_Litter_23_scaffold_3438</strain>
    </source>
</reference>
<protein>
    <submittedName>
        <fullName evidence="2">Uncharacterized protein</fullName>
    </submittedName>
</protein>
<accession>A0A514D2D8</accession>
<gene>
    <name evidence="2" type="ORF">H4BulkLitter233438_000001</name>
</gene>
<sequence>MILVCLGSLCIVPLLLFIHWYLRECRECPEDDLNRYWVLAIVPVVSSSVICFLFRSSSCEVKICSGFQLVGRVDSETRDQRPDLLAMSDLKHKDPRLYLSKFYDRYYRPFWGLPIIKWLKCDMRFDKETHVLVSAELLTQVLSQPVCRLNADDETCWLRINQSLTSLHTVNEDRNLVLSSKHFVRQETACAAHFIFKWENWRLRHVNFPRPH</sequence>
<evidence type="ECO:0000313" key="2">
    <source>
        <dbReference type="EMBL" id="QDH87777.1"/>
    </source>
</evidence>
<name>A0A514D2D8_9VIRU</name>
<feature type="transmembrane region" description="Helical" evidence="1">
    <location>
        <begin position="35"/>
        <end position="54"/>
    </location>
</feature>
<keyword evidence="1" id="KW-0472">Membrane</keyword>
<dbReference type="EMBL" id="MN033622">
    <property type="protein sequence ID" value="QDH87777.1"/>
    <property type="molecule type" value="Genomic_DNA"/>
</dbReference>
<proteinExistence type="predicted"/>